<dbReference type="PANTHER" id="PTHR13068:SF166">
    <property type="entry name" value="TRANSCRIPTION TERMINATION FACTOR MTERF15, MITOCHONDRIAL-LIKE"/>
    <property type="match status" value="1"/>
</dbReference>
<dbReference type="GO" id="GO:0003676">
    <property type="term" value="F:nucleic acid binding"/>
    <property type="evidence" value="ECO:0007669"/>
    <property type="project" value="InterPro"/>
</dbReference>
<dbReference type="InterPro" id="IPR038538">
    <property type="entry name" value="MTERF_sf"/>
</dbReference>
<reference evidence="4 5" key="1">
    <citation type="submission" date="2024-01" db="EMBL/GenBank/DDBJ databases">
        <title>The genomes of 5 underutilized Papilionoideae crops provide insights into root nodulation and disease resistance.</title>
        <authorList>
            <person name="Yuan L."/>
        </authorList>
    </citation>
    <scope>NUCLEOTIDE SEQUENCE [LARGE SCALE GENOMIC DNA]</scope>
    <source>
        <strain evidence="4">LY-2023</strain>
        <tissue evidence="4">Leaf</tissue>
    </source>
</reference>
<dbReference type="InterPro" id="IPR003690">
    <property type="entry name" value="MTERF"/>
</dbReference>
<evidence type="ECO:0000313" key="5">
    <source>
        <dbReference type="Proteomes" id="UP001359559"/>
    </source>
</evidence>
<gene>
    <name evidence="4" type="ORF">RJT34_14734</name>
</gene>
<protein>
    <submittedName>
        <fullName evidence="4">Uncharacterized protein</fullName>
    </submittedName>
</protein>
<keyword evidence="2" id="KW-0804">Transcription</keyword>
<dbReference type="EMBL" id="JAYKXN010000003">
    <property type="protein sequence ID" value="KAK7303817.1"/>
    <property type="molecule type" value="Genomic_DNA"/>
</dbReference>
<keyword evidence="3" id="KW-0809">Transit peptide</keyword>
<comment type="similarity">
    <text evidence="1">Belongs to the mTERF family.</text>
</comment>
<dbReference type="Gene3D" id="1.25.70.10">
    <property type="entry name" value="Transcription termination factor 3, mitochondrial"/>
    <property type="match status" value="1"/>
</dbReference>
<keyword evidence="2" id="KW-0806">Transcription termination</keyword>
<dbReference type="GO" id="GO:0006353">
    <property type="term" value="P:DNA-templated transcription termination"/>
    <property type="evidence" value="ECO:0007669"/>
    <property type="project" value="UniProtKB-KW"/>
</dbReference>
<name>A0AAN9JTT7_CLITE</name>
<organism evidence="4 5">
    <name type="scientific">Clitoria ternatea</name>
    <name type="common">Butterfly pea</name>
    <dbReference type="NCBI Taxonomy" id="43366"/>
    <lineage>
        <taxon>Eukaryota</taxon>
        <taxon>Viridiplantae</taxon>
        <taxon>Streptophyta</taxon>
        <taxon>Embryophyta</taxon>
        <taxon>Tracheophyta</taxon>
        <taxon>Spermatophyta</taxon>
        <taxon>Magnoliopsida</taxon>
        <taxon>eudicotyledons</taxon>
        <taxon>Gunneridae</taxon>
        <taxon>Pentapetalae</taxon>
        <taxon>rosids</taxon>
        <taxon>fabids</taxon>
        <taxon>Fabales</taxon>
        <taxon>Fabaceae</taxon>
        <taxon>Papilionoideae</taxon>
        <taxon>50 kb inversion clade</taxon>
        <taxon>NPAAA clade</taxon>
        <taxon>indigoferoid/millettioid clade</taxon>
        <taxon>Phaseoleae</taxon>
        <taxon>Clitoria</taxon>
    </lineage>
</organism>
<evidence type="ECO:0000256" key="1">
    <source>
        <dbReference type="ARBA" id="ARBA00007692"/>
    </source>
</evidence>
<dbReference type="PANTHER" id="PTHR13068">
    <property type="entry name" value="CGI-12 PROTEIN-RELATED"/>
    <property type="match status" value="1"/>
</dbReference>
<keyword evidence="5" id="KW-1185">Reference proteome</keyword>
<comment type="caution">
    <text evidence="4">The sequence shown here is derived from an EMBL/GenBank/DDBJ whole genome shotgun (WGS) entry which is preliminary data.</text>
</comment>
<keyword evidence="2" id="KW-0805">Transcription regulation</keyword>
<sequence>MQALNEAGVPAKHVVRFVEYFPRSLKVPPNRFKELIEEVKRSGFDPSRLHFVIALQNKAALSSSTRARKESVYWNWGWSDDDIFTAFRLHPFCISVSEFEGSGLVHPPSLVRFVSCHEKEADKLLNLYKDKLTLSGDQSVLTIDLDVLIAHRLKVSIESCVAAVVRCIVQNFGLQYRLGMRQHVVVSILMERENYFSEDVL</sequence>
<evidence type="ECO:0000313" key="4">
    <source>
        <dbReference type="EMBL" id="KAK7303817.1"/>
    </source>
</evidence>
<dbReference type="AlphaFoldDB" id="A0AAN9JTT7"/>
<evidence type="ECO:0000256" key="2">
    <source>
        <dbReference type="ARBA" id="ARBA00022472"/>
    </source>
</evidence>
<evidence type="ECO:0000256" key="3">
    <source>
        <dbReference type="ARBA" id="ARBA00022946"/>
    </source>
</evidence>
<proteinExistence type="inferred from homology"/>
<accession>A0AAN9JTT7</accession>
<dbReference type="Proteomes" id="UP001359559">
    <property type="component" value="Unassembled WGS sequence"/>
</dbReference>